<name>A0A6J5Q8K3_9CAUD</name>
<dbReference type="EMBL" id="LR797501">
    <property type="protein sequence ID" value="CAB4220357.1"/>
    <property type="molecule type" value="Genomic_DNA"/>
</dbReference>
<gene>
    <name evidence="2" type="ORF">UFOVP1033_6</name>
    <name evidence="3" type="ORF">UFOVP1631_6</name>
</gene>
<evidence type="ECO:0000259" key="1">
    <source>
        <dbReference type="Pfam" id="PF05050"/>
    </source>
</evidence>
<dbReference type="PANTHER" id="PTHR32026">
    <property type="entry name" value="METHYLTRANSFERASE-LIKE PROTEIN 24"/>
    <property type="match status" value="1"/>
</dbReference>
<keyword evidence="2" id="KW-0808">Transferase</keyword>
<dbReference type="InterPro" id="IPR006342">
    <property type="entry name" value="FkbM_mtfrase"/>
</dbReference>
<evidence type="ECO:0000313" key="3">
    <source>
        <dbReference type="EMBL" id="CAB4220357.1"/>
    </source>
</evidence>
<dbReference type="InterPro" id="IPR029063">
    <property type="entry name" value="SAM-dependent_MTases_sf"/>
</dbReference>
<dbReference type="InterPro" id="IPR026913">
    <property type="entry name" value="METTL24"/>
</dbReference>
<dbReference type="Gene3D" id="3.40.50.150">
    <property type="entry name" value="Vaccinia Virus protein VP39"/>
    <property type="match status" value="1"/>
</dbReference>
<feature type="domain" description="Methyltransferase FkbM" evidence="1">
    <location>
        <begin position="64"/>
        <end position="164"/>
    </location>
</feature>
<dbReference type="Pfam" id="PF05050">
    <property type="entry name" value="Methyltransf_21"/>
    <property type="match status" value="1"/>
</dbReference>
<dbReference type="EMBL" id="LR796981">
    <property type="protein sequence ID" value="CAB4178736.1"/>
    <property type="molecule type" value="Genomic_DNA"/>
</dbReference>
<evidence type="ECO:0000313" key="2">
    <source>
        <dbReference type="EMBL" id="CAB4178736.1"/>
    </source>
</evidence>
<keyword evidence="2" id="KW-0489">Methyltransferase</keyword>
<dbReference type="GO" id="GO:0032259">
    <property type="term" value="P:methylation"/>
    <property type="evidence" value="ECO:0007669"/>
    <property type="project" value="UniProtKB-KW"/>
</dbReference>
<proteinExistence type="predicted"/>
<reference evidence="2" key="1">
    <citation type="submission" date="2020-05" db="EMBL/GenBank/DDBJ databases">
        <authorList>
            <person name="Chiriac C."/>
            <person name="Salcher M."/>
            <person name="Ghai R."/>
            <person name="Kavagutti S V."/>
        </authorList>
    </citation>
    <scope>NUCLEOTIDE SEQUENCE</scope>
</reference>
<dbReference type="GO" id="GO:0008168">
    <property type="term" value="F:methyltransferase activity"/>
    <property type="evidence" value="ECO:0007669"/>
    <property type="project" value="UniProtKB-KW"/>
</dbReference>
<dbReference type="PANTHER" id="PTHR32026:SF10">
    <property type="entry name" value="METHYLTRANSFERASE-LIKE PROTEIN 24-RELATED"/>
    <property type="match status" value="1"/>
</dbReference>
<protein>
    <submittedName>
        <fullName evidence="2">Methyltransferase FkbM</fullName>
    </submittedName>
</protein>
<sequence length="249" mass="28634">MLEHKYGQEYWDNNSFDLNKRVSEVKKLLKLKTPKNTTFKRLGSNHDGGYVVADDLSSNDYIVSFGVEGNVDFEKDLSGYGCHIDMYDYSVDKTPIDIPNSRFFQEKIGVSDDCTTLQECLDKTDKDVFLKIDIEGSEWDVFASSTEEELNRCRQITIEAHWLQNLTYDAFYSTVVIALTNLRKTHTPVLLHPNNNQPLMVLGNSPVPTVFEVLYLRNSSYKFEEEKDLFAGLVTRNDTRFPEIGLQFP</sequence>
<accession>A0A6J5Q8K3</accession>
<organism evidence="2">
    <name type="scientific">uncultured Caudovirales phage</name>
    <dbReference type="NCBI Taxonomy" id="2100421"/>
    <lineage>
        <taxon>Viruses</taxon>
        <taxon>Duplodnaviria</taxon>
        <taxon>Heunggongvirae</taxon>
        <taxon>Uroviricota</taxon>
        <taxon>Caudoviricetes</taxon>
        <taxon>Peduoviridae</taxon>
        <taxon>Maltschvirus</taxon>
        <taxon>Maltschvirus maltsch</taxon>
    </lineage>
</organism>